<dbReference type="SUPFAM" id="SSF47413">
    <property type="entry name" value="lambda repressor-like DNA-binding domains"/>
    <property type="match status" value="1"/>
</dbReference>
<organism evidence="3 4">
    <name type="scientific">Plantactinospora soyae</name>
    <dbReference type="NCBI Taxonomy" id="1544732"/>
    <lineage>
        <taxon>Bacteria</taxon>
        <taxon>Bacillati</taxon>
        <taxon>Actinomycetota</taxon>
        <taxon>Actinomycetes</taxon>
        <taxon>Micromonosporales</taxon>
        <taxon>Micromonosporaceae</taxon>
        <taxon>Plantactinospora</taxon>
    </lineage>
</organism>
<keyword evidence="4" id="KW-1185">Reference proteome</keyword>
<dbReference type="Pfam" id="PF17765">
    <property type="entry name" value="MLTR_LBD"/>
    <property type="match status" value="1"/>
</dbReference>
<accession>A0A927M1D4</accession>
<dbReference type="InterPro" id="IPR041413">
    <property type="entry name" value="MLTR_LBD"/>
</dbReference>
<dbReference type="SMART" id="SM00530">
    <property type="entry name" value="HTH_XRE"/>
    <property type="match status" value="1"/>
</dbReference>
<reference evidence="3" key="1">
    <citation type="submission" date="2020-10" db="EMBL/GenBank/DDBJ databases">
        <title>Sequencing the genomes of 1000 actinobacteria strains.</title>
        <authorList>
            <person name="Klenk H.-P."/>
        </authorList>
    </citation>
    <scope>NUCLEOTIDE SEQUENCE</scope>
    <source>
        <strain evidence="3">DSM 46832</strain>
    </source>
</reference>
<dbReference type="GO" id="GO:0003677">
    <property type="term" value="F:DNA binding"/>
    <property type="evidence" value="ECO:0007669"/>
    <property type="project" value="InterPro"/>
</dbReference>
<dbReference type="InterPro" id="IPR001387">
    <property type="entry name" value="Cro/C1-type_HTH"/>
</dbReference>
<comment type="caution">
    <text evidence="3">The sequence shown here is derived from an EMBL/GenBank/DDBJ whole genome shotgun (WGS) entry which is preliminary data.</text>
</comment>
<evidence type="ECO:0000313" key="4">
    <source>
        <dbReference type="Proteomes" id="UP000649753"/>
    </source>
</evidence>
<sequence length="299" mass="33032">MAREGHGLNDLAGHGTRDLRPGNVRQMDAQRPARAGVLLRQWRQRRRLSQLDLALLADTSARHLSCLETGRARPSRTMVLRLSAALDVPLRDRNTMLLAADYAPEYRESSLDDDTMTSIRAALDTMLAAHEPFPAVVVDRCWNVLAGNRAMAILMNGIPPNLLEPQPNVFRLALHPDGLAGRLANLGQVRALFLERLLRQVNATGDADLRSLYEEVCRYPVPAGEITDGDDNLGHPPSPIQVPLRIRTPQGELSMFSTMATFGAPADVTLSELAIELFYPLDDFTRDALRAFAVCRPVT</sequence>
<proteinExistence type="predicted"/>
<dbReference type="PANTHER" id="PTHR35010:SF4">
    <property type="entry name" value="BLL5781 PROTEIN"/>
    <property type="match status" value="1"/>
</dbReference>
<dbReference type="Gene3D" id="1.10.260.40">
    <property type="entry name" value="lambda repressor-like DNA-binding domains"/>
    <property type="match status" value="1"/>
</dbReference>
<dbReference type="Gene3D" id="3.30.450.180">
    <property type="match status" value="1"/>
</dbReference>
<dbReference type="PROSITE" id="PS50943">
    <property type="entry name" value="HTH_CROC1"/>
    <property type="match status" value="1"/>
</dbReference>
<evidence type="ECO:0000313" key="3">
    <source>
        <dbReference type="EMBL" id="MBE1486322.1"/>
    </source>
</evidence>
<feature type="region of interest" description="Disordered" evidence="1">
    <location>
        <begin position="1"/>
        <end position="24"/>
    </location>
</feature>
<evidence type="ECO:0000256" key="1">
    <source>
        <dbReference type="SAM" id="MobiDB-lite"/>
    </source>
</evidence>
<evidence type="ECO:0000259" key="2">
    <source>
        <dbReference type="PROSITE" id="PS50943"/>
    </source>
</evidence>
<gene>
    <name evidence="3" type="ORF">H4W31_001960</name>
</gene>
<dbReference type="Pfam" id="PF01381">
    <property type="entry name" value="HTH_3"/>
    <property type="match status" value="1"/>
</dbReference>
<feature type="domain" description="HTH cro/C1-type" evidence="2">
    <location>
        <begin position="39"/>
        <end position="93"/>
    </location>
</feature>
<dbReference type="AlphaFoldDB" id="A0A927M1D4"/>
<dbReference type="PANTHER" id="PTHR35010">
    <property type="entry name" value="BLL4672 PROTEIN-RELATED"/>
    <property type="match status" value="1"/>
</dbReference>
<dbReference type="CDD" id="cd00093">
    <property type="entry name" value="HTH_XRE"/>
    <property type="match status" value="1"/>
</dbReference>
<dbReference type="InterPro" id="IPR010982">
    <property type="entry name" value="Lambda_DNA-bd_dom_sf"/>
</dbReference>
<protein>
    <submittedName>
        <fullName evidence="3">Transcriptional regulator with XRE-family HTH domain</fullName>
    </submittedName>
</protein>
<name>A0A927M1D4_9ACTN</name>
<dbReference type="EMBL" id="JADBEB010000001">
    <property type="protein sequence ID" value="MBE1486322.1"/>
    <property type="molecule type" value="Genomic_DNA"/>
</dbReference>
<dbReference type="Proteomes" id="UP000649753">
    <property type="component" value="Unassembled WGS sequence"/>
</dbReference>